<dbReference type="Pfam" id="PF05708">
    <property type="entry name" value="Peptidase_C92"/>
    <property type="match status" value="1"/>
</dbReference>
<name>A0A542CZ36_SERFO</name>
<accession>A0A542CZ36</accession>
<organism evidence="1">
    <name type="scientific">Serratia fonticola</name>
    <dbReference type="NCBI Taxonomy" id="47917"/>
    <lineage>
        <taxon>Bacteria</taxon>
        <taxon>Pseudomonadati</taxon>
        <taxon>Pseudomonadota</taxon>
        <taxon>Gammaproteobacteria</taxon>
        <taxon>Enterobacterales</taxon>
        <taxon>Yersiniaceae</taxon>
        <taxon>Serratia</taxon>
    </lineage>
</organism>
<dbReference type="InterPro" id="IPR038765">
    <property type="entry name" value="Papain-like_cys_pep_sf"/>
</dbReference>
<dbReference type="OrthoDB" id="6534631at2"/>
<dbReference type="EMBL" id="VISQ01000001">
    <property type="protein sequence ID" value="TVZ70590.1"/>
    <property type="molecule type" value="Genomic_DNA"/>
</dbReference>
<gene>
    <name evidence="1" type="ORF">FHU10_3170</name>
</gene>
<dbReference type="NCBIfam" id="NF008552">
    <property type="entry name" value="PRK11479.1"/>
    <property type="match status" value="1"/>
</dbReference>
<dbReference type="Gene3D" id="3.90.1720.10">
    <property type="entry name" value="endopeptidase domain like (from Nostoc punctiforme)"/>
    <property type="match status" value="1"/>
</dbReference>
<comment type="caution">
    <text evidence="1">The sequence shown here is derived from an EMBL/GenBank/DDBJ whole genome shotgun (WGS) entry which is preliminary data.</text>
</comment>
<dbReference type="PROSITE" id="PS51257">
    <property type="entry name" value="PROKAR_LIPOPROTEIN"/>
    <property type="match status" value="1"/>
</dbReference>
<reference evidence="1" key="2">
    <citation type="submission" date="2019-08" db="EMBL/GenBank/DDBJ databases">
        <title>Investigation of anaerobic lignin degradation for improved lignocellulosic biofuels.</title>
        <authorList>
            <person name="Deangelis K.PhD."/>
        </authorList>
    </citation>
    <scope>NUCLEOTIDE SEQUENCE [LARGE SCALE GENOMIC DNA]</scope>
    <source>
        <strain evidence="1">128R</strain>
    </source>
</reference>
<sequence length="283" mass="30699">MRLLCHSVLLLPMLLTSCTMDIALSEKEKRTPLLPVDIQFQSISSAPRDTFREVDQDDLQAGDLLFSSSVGLKSLGIRLFSASSVSHVAVYIGQGQVAEAVGDGVQIVSLEDARAHSDKLFALRMPDLTADQTAKIRQFAQQKAGSQYNYQGIVEMMPFMLTKQLCSLNPFSKEFRQQCVKGLAAAQLSTPTGSESSYFCSQFVLAAFEQAGQPLTLASSGWVSPGDLLHMREGDIATLAPNEALTYVGHIKPGIYLRARALASNHSPDAASPSLQEKNANIF</sequence>
<protein>
    <submittedName>
        <fullName evidence="1">Permuted papain-like amidase YaeF/Yiix C92 family enzyme</fullName>
    </submittedName>
</protein>
<proteinExistence type="predicted"/>
<evidence type="ECO:0000313" key="1">
    <source>
        <dbReference type="EMBL" id="TVZ70590.1"/>
    </source>
</evidence>
<reference evidence="1" key="1">
    <citation type="submission" date="2019-06" db="EMBL/GenBank/DDBJ databases">
        <authorList>
            <person name="Deangelis K."/>
            <person name="Huntemann M."/>
            <person name="Clum A."/>
            <person name="Pillay M."/>
            <person name="Palaniappan K."/>
            <person name="Varghese N."/>
            <person name="Mikhailova N."/>
            <person name="Stamatis D."/>
            <person name="Reddy T."/>
            <person name="Daum C."/>
            <person name="Shapiro N."/>
            <person name="Ivanova N."/>
            <person name="Kyrpides N."/>
            <person name="Woyke T."/>
        </authorList>
    </citation>
    <scope>NUCLEOTIDE SEQUENCE [LARGE SCALE GENOMIC DNA]</scope>
    <source>
        <strain evidence="1">128R</strain>
    </source>
</reference>
<dbReference type="SUPFAM" id="SSF54001">
    <property type="entry name" value="Cysteine proteinases"/>
    <property type="match status" value="1"/>
</dbReference>
<dbReference type="AlphaFoldDB" id="A0A542CZ36"/>
<dbReference type="InterPro" id="IPR024453">
    <property type="entry name" value="Peptidase_C92"/>
</dbReference>